<protein>
    <recommendedName>
        <fullName evidence="2">BZIP domain-containing protein</fullName>
    </recommendedName>
</protein>
<organism evidence="3 4">
    <name type="scientific">Phaeoacremonium minimum (strain UCR-PA7)</name>
    <name type="common">Esca disease fungus</name>
    <name type="synonym">Togninia minima</name>
    <dbReference type="NCBI Taxonomy" id="1286976"/>
    <lineage>
        <taxon>Eukaryota</taxon>
        <taxon>Fungi</taxon>
        <taxon>Dikarya</taxon>
        <taxon>Ascomycota</taxon>
        <taxon>Pezizomycotina</taxon>
        <taxon>Sordariomycetes</taxon>
        <taxon>Sordariomycetidae</taxon>
        <taxon>Togniniales</taxon>
        <taxon>Togniniaceae</taxon>
        <taxon>Phaeoacremonium</taxon>
    </lineage>
</organism>
<evidence type="ECO:0000313" key="3">
    <source>
        <dbReference type="EMBL" id="EON97463.1"/>
    </source>
</evidence>
<evidence type="ECO:0000259" key="2">
    <source>
        <dbReference type="PROSITE" id="PS00036"/>
    </source>
</evidence>
<feature type="domain" description="BZIP" evidence="2">
    <location>
        <begin position="197"/>
        <end position="212"/>
    </location>
</feature>
<dbReference type="AlphaFoldDB" id="R8BDT4"/>
<dbReference type="Proteomes" id="UP000014074">
    <property type="component" value="Unassembled WGS sequence"/>
</dbReference>
<dbReference type="KEGG" id="tmn:UCRPA7_6796"/>
<gene>
    <name evidence="3" type="ORF">UCRPA7_6796</name>
</gene>
<sequence>MDPWRLVVPSLGIVNPTASANVLNPRAAPPEDKHFVQPRSAYAPSAVVYSPHEVRITNNSPSQQLPAIDAGVLTPAILSNVVPSQTPAGVDGIVGPIPAKGNSTKQGKITKKTKPPKQTPKSRGGGLTRSQVGPCQPPGDFVAPRGSQWRLVTENMLKFMKDEELKEIVKATGEVAKDGDPEAQKVWSLVQAYIDRRHQLRNNRSARKARNKKDQELHFWKELALSLGAEDKEFEYHEPAGLHDEFEK</sequence>
<keyword evidence="4" id="KW-1185">Reference proteome</keyword>
<reference evidence="4" key="1">
    <citation type="journal article" date="2013" name="Genome Announc.">
        <title>Draft genome sequence of the ascomycete Phaeoacremonium aleophilum strain UCR-PA7, a causal agent of the esca disease complex in grapevines.</title>
        <authorList>
            <person name="Blanco-Ulate B."/>
            <person name="Rolshausen P."/>
            <person name="Cantu D."/>
        </authorList>
    </citation>
    <scope>NUCLEOTIDE SEQUENCE [LARGE SCALE GENOMIC DNA]</scope>
    <source>
        <strain evidence="4">UCR-PA7</strain>
    </source>
</reference>
<dbReference type="PROSITE" id="PS00036">
    <property type="entry name" value="BZIP_BASIC"/>
    <property type="match status" value="1"/>
</dbReference>
<name>R8BDT4_PHAM7</name>
<proteinExistence type="predicted"/>
<accession>R8BDT4</accession>
<dbReference type="GeneID" id="19327489"/>
<dbReference type="RefSeq" id="XP_007917523.1">
    <property type="nucleotide sequence ID" value="XM_007919332.1"/>
</dbReference>
<dbReference type="EMBL" id="KB933264">
    <property type="protein sequence ID" value="EON97463.1"/>
    <property type="molecule type" value="Genomic_DNA"/>
</dbReference>
<feature type="region of interest" description="Disordered" evidence="1">
    <location>
        <begin position="95"/>
        <end position="144"/>
    </location>
</feature>
<dbReference type="GO" id="GO:0003700">
    <property type="term" value="F:DNA-binding transcription factor activity"/>
    <property type="evidence" value="ECO:0007669"/>
    <property type="project" value="InterPro"/>
</dbReference>
<dbReference type="InterPro" id="IPR004827">
    <property type="entry name" value="bZIP"/>
</dbReference>
<evidence type="ECO:0000256" key="1">
    <source>
        <dbReference type="SAM" id="MobiDB-lite"/>
    </source>
</evidence>
<evidence type="ECO:0000313" key="4">
    <source>
        <dbReference type="Proteomes" id="UP000014074"/>
    </source>
</evidence>
<dbReference type="HOGENOM" id="CLU_1120780_0_0_1"/>